<feature type="transmembrane region" description="Helical" evidence="1">
    <location>
        <begin position="124"/>
        <end position="143"/>
    </location>
</feature>
<name>A0ABQ4SPC7_9HYPH</name>
<evidence type="ECO:0008006" key="4">
    <source>
        <dbReference type="Google" id="ProtNLM"/>
    </source>
</evidence>
<evidence type="ECO:0000313" key="3">
    <source>
        <dbReference type="Proteomes" id="UP001055153"/>
    </source>
</evidence>
<keyword evidence="1" id="KW-1133">Transmembrane helix</keyword>
<keyword evidence="3" id="KW-1185">Reference proteome</keyword>
<feature type="transmembrane region" description="Helical" evidence="1">
    <location>
        <begin position="178"/>
        <end position="198"/>
    </location>
</feature>
<comment type="caution">
    <text evidence="2">The sequence shown here is derived from an EMBL/GenBank/DDBJ whole genome shotgun (WGS) entry which is preliminary data.</text>
</comment>
<reference evidence="2" key="1">
    <citation type="journal article" date="2021" name="Front. Microbiol.">
        <title>Comprehensive Comparative Genomics and Phenotyping of Methylobacterium Species.</title>
        <authorList>
            <person name="Alessa O."/>
            <person name="Ogura Y."/>
            <person name="Fujitani Y."/>
            <person name="Takami H."/>
            <person name="Hayashi T."/>
            <person name="Sahin N."/>
            <person name="Tani A."/>
        </authorList>
    </citation>
    <scope>NUCLEOTIDE SEQUENCE</scope>
    <source>
        <strain evidence="2">DSM 17168</strain>
    </source>
</reference>
<keyword evidence="1" id="KW-0472">Membrane</keyword>
<sequence length="204" mass="21017">MTPPRDLDRALADIVAIRSQIARDTHFRGLGPATIAATGVLALGAAAVQAIWFAGSGPLAYFGLWIAVAAVALGLIGAETVTRARRIHSGLADAMILAAVEQFLPAFAAGALVALVLARLAPESLWLLPGLWQVFVSVGLFAAARTLPRGTSLAAAWYLLAGLAVIAVSAGTPVLSPWAMGLPFGIGQVLLAAILHLARRDADD</sequence>
<reference evidence="2" key="2">
    <citation type="submission" date="2021-08" db="EMBL/GenBank/DDBJ databases">
        <authorList>
            <person name="Tani A."/>
            <person name="Ola A."/>
            <person name="Ogura Y."/>
            <person name="Katsura K."/>
            <person name="Hayashi T."/>
        </authorList>
    </citation>
    <scope>NUCLEOTIDE SEQUENCE</scope>
    <source>
        <strain evidence="2">DSM 17168</strain>
    </source>
</reference>
<feature type="transmembrane region" description="Helical" evidence="1">
    <location>
        <begin position="155"/>
        <end position="172"/>
    </location>
</feature>
<keyword evidence="1" id="KW-0812">Transmembrane</keyword>
<proteinExistence type="predicted"/>
<feature type="transmembrane region" description="Helical" evidence="1">
    <location>
        <begin position="94"/>
        <end position="118"/>
    </location>
</feature>
<dbReference type="EMBL" id="BPQQ01000087">
    <property type="protein sequence ID" value="GJE03728.1"/>
    <property type="molecule type" value="Genomic_DNA"/>
</dbReference>
<accession>A0ABQ4SPC7</accession>
<dbReference type="Proteomes" id="UP001055153">
    <property type="component" value="Unassembled WGS sequence"/>
</dbReference>
<feature type="transmembrane region" description="Helical" evidence="1">
    <location>
        <begin position="59"/>
        <end position="82"/>
    </location>
</feature>
<dbReference type="RefSeq" id="WP_238241107.1">
    <property type="nucleotide sequence ID" value="NZ_BPQQ01000087.1"/>
</dbReference>
<feature type="transmembrane region" description="Helical" evidence="1">
    <location>
        <begin position="33"/>
        <end position="53"/>
    </location>
</feature>
<evidence type="ECO:0000313" key="2">
    <source>
        <dbReference type="EMBL" id="GJE03728.1"/>
    </source>
</evidence>
<protein>
    <recommendedName>
        <fullName evidence="4">HdeD family acid-resistance protein</fullName>
    </recommendedName>
</protein>
<organism evidence="2 3">
    <name type="scientific">Methylobacterium isbiliense</name>
    <dbReference type="NCBI Taxonomy" id="315478"/>
    <lineage>
        <taxon>Bacteria</taxon>
        <taxon>Pseudomonadati</taxon>
        <taxon>Pseudomonadota</taxon>
        <taxon>Alphaproteobacteria</taxon>
        <taxon>Hyphomicrobiales</taxon>
        <taxon>Methylobacteriaceae</taxon>
        <taxon>Methylobacterium</taxon>
    </lineage>
</organism>
<gene>
    <name evidence="2" type="ORF">GMJLKIPL_5685</name>
</gene>
<evidence type="ECO:0000256" key="1">
    <source>
        <dbReference type="SAM" id="Phobius"/>
    </source>
</evidence>